<name>A0A0D9W1U7_9ORYZ</name>
<reference evidence="2" key="2">
    <citation type="submission" date="2013-12" db="EMBL/GenBank/DDBJ databases">
        <authorList>
            <person name="Yu Y."/>
            <person name="Lee S."/>
            <person name="de Baynast K."/>
            <person name="Wissotski M."/>
            <person name="Liu L."/>
            <person name="Talag J."/>
            <person name="Goicoechea J."/>
            <person name="Angelova A."/>
            <person name="Jetty R."/>
            <person name="Kudrna D."/>
            <person name="Golser W."/>
            <person name="Rivera L."/>
            <person name="Zhang J."/>
            <person name="Wing R."/>
        </authorList>
    </citation>
    <scope>NUCLEOTIDE SEQUENCE</scope>
</reference>
<dbReference type="PANTHER" id="PTHR33463">
    <property type="entry name" value="NB-ARC DOMAIN-CONTAINING PROTEIN-RELATED"/>
    <property type="match status" value="1"/>
</dbReference>
<dbReference type="STRING" id="77586.A0A0D9W1U7"/>
<dbReference type="SUPFAM" id="SSF52058">
    <property type="entry name" value="L domain-like"/>
    <property type="match status" value="1"/>
</dbReference>
<dbReference type="EnsemblPlants" id="LPERR04G00360.1">
    <property type="protein sequence ID" value="LPERR04G00360.1"/>
    <property type="gene ID" value="LPERR04G00360"/>
</dbReference>
<evidence type="ECO:0008006" key="3">
    <source>
        <dbReference type="Google" id="ProtNLM"/>
    </source>
</evidence>
<reference evidence="1" key="3">
    <citation type="submission" date="2015-04" db="UniProtKB">
        <authorList>
            <consortium name="EnsemblPlants"/>
        </authorList>
    </citation>
    <scope>IDENTIFICATION</scope>
</reference>
<proteinExistence type="predicted"/>
<dbReference type="Gramene" id="LPERR04G00360.1">
    <property type="protein sequence ID" value="LPERR04G00360.1"/>
    <property type="gene ID" value="LPERR04G00360"/>
</dbReference>
<dbReference type="eggNOG" id="ENOG502SYYC">
    <property type="taxonomic scope" value="Eukaryota"/>
</dbReference>
<evidence type="ECO:0000313" key="2">
    <source>
        <dbReference type="Proteomes" id="UP000032180"/>
    </source>
</evidence>
<evidence type="ECO:0000313" key="1">
    <source>
        <dbReference type="EnsemblPlants" id="LPERR04G00360.1"/>
    </source>
</evidence>
<dbReference type="HOGENOM" id="CLU_433053_0_0_1"/>
<dbReference type="AlphaFoldDB" id="A0A0D9W1U7"/>
<organism evidence="1 2">
    <name type="scientific">Leersia perrieri</name>
    <dbReference type="NCBI Taxonomy" id="77586"/>
    <lineage>
        <taxon>Eukaryota</taxon>
        <taxon>Viridiplantae</taxon>
        <taxon>Streptophyta</taxon>
        <taxon>Embryophyta</taxon>
        <taxon>Tracheophyta</taxon>
        <taxon>Spermatophyta</taxon>
        <taxon>Magnoliopsida</taxon>
        <taxon>Liliopsida</taxon>
        <taxon>Poales</taxon>
        <taxon>Poaceae</taxon>
        <taxon>BOP clade</taxon>
        <taxon>Oryzoideae</taxon>
        <taxon>Oryzeae</taxon>
        <taxon>Oryzinae</taxon>
        <taxon>Leersia</taxon>
    </lineage>
</organism>
<dbReference type="Proteomes" id="UP000032180">
    <property type="component" value="Chromosome 4"/>
</dbReference>
<dbReference type="InterPro" id="IPR050905">
    <property type="entry name" value="Plant_NBS-LRR"/>
</dbReference>
<dbReference type="Gene3D" id="3.80.10.10">
    <property type="entry name" value="Ribonuclease Inhibitor"/>
    <property type="match status" value="1"/>
</dbReference>
<dbReference type="PANTHER" id="PTHR33463:SF28">
    <property type="entry name" value="VTA1_CALLOSE SYNTHASE N-TERMINAL DOMAIN-CONTAINING PROTEIN"/>
    <property type="match status" value="1"/>
</dbReference>
<keyword evidence="2" id="KW-1185">Reference proteome</keyword>
<dbReference type="InterPro" id="IPR032675">
    <property type="entry name" value="LRR_dom_sf"/>
</dbReference>
<reference evidence="1 2" key="1">
    <citation type="submission" date="2012-08" db="EMBL/GenBank/DDBJ databases">
        <title>Oryza genome evolution.</title>
        <authorList>
            <person name="Wing R.A."/>
        </authorList>
    </citation>
    <scope>NUCLEOTIDE SEQUENCE</scope>
</reference>
<accession>A0A0D9W1U7</accession>
<sequence length="632" mass="71155">MPTDRWTEIYGGSIDAVAARIIDLLEEDTSRETRSVMYFDGWYGMWASAILKVVAKRLRSSPEKLRLDKIIHVDCSLWQSKRALQKAIAQELDLPLSVMAMFDQHDEEDDFNGIEQGAREVIPDVTRKIMTDLLNTRFIVIFHDGSDDGHIDLLQECGVPSKMGFWSKTLWTSQGRFQSWAGEDLKKTARGRLSVVAVFPTDISELVLLHENAKEAATYTGIPEPGMSPKIVKECIMYYKLLSLEGGNHGIDWATHAANYWLQVTTDAITEDQHHSQVLAAALFPDLSSSGILKTIILDGCVELEEIGPDNLPPLLESCSFSSNNNDNVDVSSTIESISFRGCTQLKSVLLRGLFQKLTKLDMSGTCIKILDLRPMRGIWSLKQLFLLGCVKLHAILWPTNAESLEVLHIDTCSSNISHAAGVAESSANLKWYISLLDERLLGSLNNIESPYSGHVEVSSPASVATAAADCCESGRIIIKTIRRSVDNKQPWFMTTKSWQQQPAVASYYRLYADVGLEVQHLELQATISNYIGLQEDQRMRRRPLRAPHLPVSQDKSYEARRWLHLRWCRVERCPNIEDVVFTPPSIGRRSIFWYLKTFWASGTGWARNDVLSLTVFHLKTCKSYTWTAAPA</sequence>
<protein>
    <recommendedName>
        <fullName evidence="3">NB-ARC domain-containing protein</fullName>
    </recommendedName>
</protein>